<comment type="caution">
    <text evidence="2">The sequence shown here is derived from an EMBL/GenBank/DDBJ whole genome shotgun (WGS) entry which is preliminary data.</text>
</comment>
<organism evidence="2 3">
    <name type="scientific">Ancylobacter koreensis</name>
    <dbReference type="NCBI Taxonomy" id="266121"/>
    <lineage>
        <taxon>Bacteria</taxon>
        <taxon>Pseudomonadati</taxon>
        <taxon>Pseudomonadota</taxon>
        <taxon>Alphaproteobacteria</taxon>
        <taxon>Hyphomicrobiales</taxon>
        <taxon>Xanthobacteraceae</taxon>
        <taxon>Ancylobacter</taxon>
    </lineage>
</organism>
<protein>
    <submittedName>
        <fullName evidence="2">Uncharacterized protein</fullName>
    </submittedName>
</protein>
<keyword evidence="3" id="KW-1185">Reference proteome</keyword>
<evidence type="ECO:0000313" key="2">
    <source>
        <dbReference type="EMBL" id="MCK0208696.1"/>
    </source>
</evidence>
<sequence length="211" mass="23303">MPATRNSTPFRPLRLAVPLLLLSCAPGLAAAPTGGLWPCVQRKVPVLAAGQMWSGPSIENVNWQQDSDVAALVPVLVAQRTPIDDATEQVESFAQKAGAERKDRLTLLFAGVFDQINARRSRIMNGIERYSQHQIELSQRIKSESLELAKAKKAAQSDEDKAKAAELEQRLLWDTRIYDARNQAVTAVCESPVLLEQRAFSLARAIQNVME</sequence>
<evidence type="ECO:0000313" key="3">
    <source>
        <dbReference type="Proteomes" id="UP001202867"/>
    </source>
</evidence>
<dbReference type="EMBL" id="JALKCG010000004">
    <property type="protein sequence ID" value="MCK0208696.1"/>
    <property type="molecule type" value="Genomic_DNA"/>
</dbReference>
<keyword evidence="1" id="KW-0732">Signal</keyword>
<gene>
    <name evidence="2" type="ORF">MWN33_11725</name>
</gene>
<feature type="signal peptide" evidence="1">
    <location>
        <begin position="1"/>
        <end position="30"/>
    </location>
</feature>
<proteinExistence type="predicted"/>
<reference evidence="2 3" key="1">
    <citation type="submission" date="2022-04" db="EMBL/GenBank/DDBJ databases">
        <authorList>
            <person name="Grouzdev D.S."/>
            <person name="Pantiukh K.S."/>
            <person name="Krutkina M.S."/>
        </authorList>
    </citation>
    <scope>NUCLEOTIDE SEQUENCE [LARGE SCALE GENOMIC DNA]</scope>
    <source>
        <strain evidence="2 3">Jip08</strain>
    </source>
</reference>
<feature type="chain" id="PRO_5045719979" evidence="1">
    <location>
        <begin position="31"/>
        <end position="211"/>
    </location>
</feature>
<accession>A0ABT0DN44</accession>
<dbReference type="RefSeq" id="WP_247200918.1">
    <property type="nucleotide sequence ID" value="NZ_JALKCG010000004.1"/>
</dbReference>
<evidence type="ECO:0000256" key="1">
    <source>
        <dbReference type="SAM" id="SignalP"/>
    </source>
</evidence>
<name>A0ABT0DN44_9HYPH</name>
<reference evidence="3" key="2">
    <citation type="submission" date="2023-07" db="EMBL/GenBank/DDBJ databases">
        <title>Ancylobacter moscoviensis sp. nov., facultatively methylotrophic bacteria from activated sludge and the reclassification of Starkeya novella (Starkey 1934) Kelly et al. 2000 as Ancylobacter novellus comb. nov., Starkeya koreensis Im et al. 2006 as Ancylobacter koreensis comb.nov., Angulomicrobium tetraedrale Vasil'eva et al. 1986 as Ancylobacter tetraedralis comb. nov., Angulomicrobium amanitiforme Fritz et al. 2004 as Ancylobacter amanitiformis comb. nov. and Methylorhabdus multivorans Doronina et al. 1996 as Ancylobacter multivorans comb. nov. and emended description of the genus Ancylobacter.</title>
        <authorList>
            <person name="Doronina N."/>
            <person name="Chemodurova A."/>
            <person name="Grouzdev D."/>
            <person name="Koziaeva V."/>
            <person name="Shi W."/>
            <person name="Wu L."/>
            <person name="Kaparullina E."/>
        </authorList>
    </citation>
    <scope>NUCLEOTIDE SEQUENCE [LARGE SCALE GENOMIC DNA]</scope>
    <source>
        <strain evidence="3">Jip08</strain>
    </source>
</reference>
<dbReference type="Proteomes" id="UP001202867">
    <property type="component" value="Unassembled WGS sequence"/>
</dbReference>